<dbReference type="GO" id="GO:0061630">
    <property type="term" value="F:ubiquitin protein ligase activity"/>
    <property type="evidence" value="ECO:0000318"/>
    <property type="project" value="GO_Central"/>
</dbReference>
<dbReference type="PANTHER" id="PTHR45931:SF16">
    <property type="entry name" value="RING_U-BOX SUPERFAMILY PROTEIN"/>
    <property type="match status" value="1"/>
</dbReference>
<evidence type="ECO:0000256" key="3">
    <source>
        <dbReference type="ARBA" id="ARBA00022833"/>
    </source>
</evidence>
<feature type="domain" description="RING-type" evidence="5">
    <location>
        <begin position="200"/>
        <end position="241"/>
    </location>
</feature>
<gene>
    <name evidence="6" type="ORF">MIMGU_mgv1a020361mg</name>
</gene>
<evidence type="ECO:0000313" key="6">
    <source>
        <dbReference type="EMBL" id="EYU45161.1"/>
    </source>
</evidence>
<name>A0A022RYT5_ERYGU</name>
<dbReference type="Gene3D" id="3.30.40.10">
    <property type="entry name" value="Zinc/RING finger domain, C3HC4 (zinc finger)"/>
    <property type="match status" value="1"/>
</dbReference>
<reference evidence="6 7" key="1">
    <citation type="journal article" date="2013" name="Proc. Natl. Acad. Sci. U.S.A.">
        <title>Fine-scale variation in meiotic recombination in Mimulus inferred from population shotgun sequencing.</title>
        <authorList>
            <person name="Hellsten U."/>
            <person name="Wright K.M."/>
            <person name="Jenkins J."/>
            <person name="Shu S."/>
            <person name="Yuan Y."/>
            <person name="Wessler S.R."/>
            <person name="Schmutz J."/>
            <person name="Willis J.H."/>
            <person name="Rokhsar D.S."/>
        </authorList>
    </citation>
    <scope>NUCLEOTIDE SEQUENCE [LARGE SCALE GENOMIC DNA]</scope>
    <source>
        <strain evidence="7">cv. DUN x IM62</strain>
    </source>
</reference>
<dbReference type="EMBL" id="KI630200">
    <property type="protein sequence ID" value="EYU45161.1"/>
    <property type="molecule type" value="Genomic_DNA"/>
</dbReference>
<dbReference type="eggNOG" id="KOG0800">
    <property type="taxonomic scope" value="Eukaryota"/>
</dbReference>
<evidence type="ECO:0000256" key="1">
    <source>
        <dbReference type="ARBA" id="ARBA00022723"/>
    </source>
</evidence>
<dbReference type="AlphaFoldDB" id="A0A022RYT5"/>
<evidence type="ECO:0000256" key="2">
    <source>
        <dbReference type="ARBA" id="ARBA00022771"/>
    </source>
</evidence>
<dbReference type="Pfam" id="PF13639">
    <property type="entry name" value="zf-RING_2"/>
    <property type="match status" value="1"/>
</dbReference>
<organism evidence="6 7">
    <name type="scientific">Erythranthe guttata</name>
    <name type="common">Yellow monkey flower</name>
    <name type="synonym">Mimulus guttatus</name>
    <dbReference type="NCBI Taxonomy" id="4155"/>
    <lineage>
        <taxon>Eukaryota</taxon>
        <taxon>Viridiplantae</taxon>
        <taxon>Streptophyta</taxon>
        <taxon>Embryophyta</taxon>
        <taxon>Tracheophyta</taxon>
        <taxon>Spermatophyta</taxon>
        <taxon>Magnoliopsida</taxon>
        <taxon>eudicotyledons</taxon>
        <taxon>Gunneridae</taxon>
        <taxon>Pentapetalae</taxon>
        <taxon>asterids</taxon>
        <taxon>lamiids</taxon>
        <taxon>Lamiales</taxon>
        <taxon>Phrymaceae</taxon>
        <taxon>Erythranthe</taxon>
    </lineage>
</organism>
<dbReference type="GO" id="GO:0006511">
    <property type="term" value="P:ubiquitin-dependent protein catabolic process"/>
    <property type="evidence" value="ECO:0000318"/>
    <property type="project" value="GO_Central"/>
</dbReference>
<dbReference type="CDD" id="cd16454">
    <property type="entry name" value="RING-H2_PA-TM-RING"/>
    <property type="match status" value="1"/>
</dbReference>
<keyword evidence="2 4" id="KW-0863">Zinc-finger</keyword>
<sequence length="257" mass="30691">RMSEILGHEYRYRFRVNYDEFPTDFYNRERKFYFFEIRTNFMLKKKFEDEEDVMGSEAFDVIVYESEGEEFMRSYLVTWMGIRLQEYWIISEEEIECMLQGAIDFAIRWAADNPEELFFPVVVDLDICTVQLERETVEEAYDRAIRAEFMYPVYLWANHSGRNDELHKSIHPRLRDFLMFYLAKIRVEGVDQGLSLMEMCSICLRNPTVGSRVSVLPCGHAFHYHCIVRWFIKSNSCPFCRFPAHDFPVCNNLPCLG</sequence>
<evidence type="ECO:0000259" key="5">
    <source>
        <dbReference type="PROSITE" id="PS50089"/>
    </source>
</evidence>
<protein>
    <recommendedName>
        <fullName evidence="5">RING-type domain-containing protein</fullName>
    </recommendedName>
</protein>
<keyword evidence="7" id="KW-1185">Reference proteome</keyword>
<dbReference type="Proteomes" id="UP000030748">
    <property type="component" value="Unassembled WGS sequence"/>
</dbReference>
<dbReference type="SMART" id="SM00184">
    <property type="entry name" value="RING"/>
    <property type="match status" value="1"/>
</dbReference>
<dbReference type="InterPro" id="IPR051834">
    <property type="entry name" value="RING_finger_E3_ligase"/>
</dbReference>
<keyword evidence="3" id="KW-0862">Zinc</keyword>
<dbReference type="GO" id="GO:0005634">
    <property type="term" value="C:nucleus"/>
    <property type="evidence" value="ECO:0000318"/>
    <property type="project" value="GO_Central"/>
</dbReference>
<dbReference type="InterPro" id="IPR001841">
    <property type="entry name" value="Znf_RING"/>
</dbReference>
<proteinExistence type="predicted"/>
<keyword evidence="1" id="KW-0479">Metal-binding</keyword>
<evidence type="ECO:0000313" key="7">
    <source>
        <dbReference type="Proteomes" id="UP000030748"/>
    </source>
</evidence>
<dbReference type="SUPFAM" id="SSF57850">
    <property type="entry name" value="RING/U-box"/>
    <property type="match status" value="1"/>
</dbReference>
<dbReference type="PANTHER" id="PTHR45931">
    <property type="entry name" value="SI:CH211-59O9.10"/>
    <property type="match status" value="1"/>
</dbReference>
<dbReference type="GO" id="GO:0008270">
    <property type="term" value="F:zinc ion binding"/>
    <property type="evidence" value="ECO:0007669"/>
    <property type="project" value="UniProtKB-KW"/>
</dbReference>
<dbReference type="PROSITE" id="PS50089">
    <property type="entry name" value="ZF_RING_2"/>
    <property type="match status" value="1"/>
</dbReference>
<evidence type="ECO:0000256" key="4">
    <source>
        <dbReference type="PROSITE-ProRule" id="PRU00175"/>
    </source>
</evidence>
<accession>A0A022RYT5</accession>
<dbReference type="InterPro" id="IPR013083">
    <property type="entry name" value="Znf_RING/FYVE/PHD"/>
</dbReference>
<feature type="non-terminal residue" evidence="6">
    <location>
        <position position="1"/>
    </location>
</feature>